<reference evidence="9 10" key="1">
    <citation type="submission" date="2016-07" db="EMBL/GenBank/DDBJ databases">
        <title>Pervasive Adenine N6-methylation of Active Genes in Fungi.</title>
        <authorList>
            <consortium name="DOE Joint Genome Institute"/>
            <person name="Mondo S.J."/>
            <person name="Dannebaum R.O."/>
            <person name="Kuo R.C."/>
            <person name="Labutti K."/>
            <person name="Haridas S."/>
            <person name="Kuo A."/>
            <person name="Salamov A."/>
            <person name="Ahrendt S.R."/>
            <person name="Lipzen A."/>
            <person name="Sullivan W."/>
            <person name="Andreopoulos W.B."/>
            <person name="Clum A."/>
            <person name="Lindquist E."/>
            <person name="Daum C."/>
            <person name="Ramamoorthy G.K."/>
            <person name="Gryganskyi A."/>
            <person name="Culley D."/>
            <person name="Magnuson J.K."/>
            <person name="James T.Y."/>
            <person name="O'Malley M.A."/>
            <person name="Stajich J.E."/>
            <person name="Spatafora J.W."/>
            <person name="Visel A."/>
            <person name="Grigoriev I.V."/>
        </authorList>
    </citation>
    <scope>NUCLEOTIDE SEQUENCE [LARGE SCALE GENOMIC DNA]</scope>
    <source>
        <strain evidence="9 10">NRRL 1336</strain>
    </source>
</reference>
<accession>A0A1X2IDA6</accession>
<dbReference type="EMBL" id="MCGE01000014">
    <property type="protein sequence ID" value="ORZ14500.1"/>
    <property type="molecule type" value="Genomic_DNA"/>
</dbReference>
<evidence type="ECO:0000259" key="8">
    <source>
        <dbReference type="Pfam" id="PF01937"/>
    </source>
</evidence>
<evidence type="ECO:0000313" key="9">
    <source>
        <dbReference type="EMBL" id="ORZ14500.1"/>
    </source>
</evidence>
<dbReference type="SUPFAM" id="SSF111321">
    <property type="entry name" value="AF1104-like"/>
    <property type="match status" value="1"/>
</dbReference>
<dbReference type="Gene3D" id="3.40.50.10880">
    <property type="entry name" value="Uncharacterised protein PF01937, DUF89, domain 3"/>
    <property type="match status" value="1"/>
</dbReference>
<dbReference type="AlphaFoldDB" id="A0A1X2IDA6"/>
<dbReference type="InterPro" id="IPR002791">
    <property type="entry name" value="ARMT1-like_metal-bd"/>
</dbReference>
<keyword evidence="10" id="KW-1185">Reference proteome</keyword>
<dbReference type="Gene3D" id="1.20.930.60">
    <property type="match status" value="1"/>
</dbReference>
<evidence type="ECO:0000256" key="5">
    <source>
        <dbReference type="ARBA" id="ARBA00023211"/>
    </source>
</evidence>
<dbReference type="InterPro" id="IPR036075">
    <property type="entry name" value="ARMT-1-like_metal-bd_sf"/>
</dbReference>
<evidence type="ECO:0000313" key="10">
    <source>
        <dbReference type="Proteomes" id="UP000193560"/>
    </source>
</evidence>
<keyword evidence="4 7" id="KW-0378">Hydrolase</keyword>
<dbReference type="GO" id="GO:0006974">
    <property type="term" value="P:DNA damage response"/>
    <property type="evidence" value="ECO:0007669"/>
    <property type="project" value="TreeGrafter"/>
</dbReference>
<comment type="similarity">
    <text evidence="2 7">Belongs to the damage-control phosphatase family. Sugar phosphate phosphatase III subfamily.</text>
</comment>
<evidence type="ECO:0000256" key="3">
    <source>
        <dbReference type="ARBA" id="ARBA00022723"/>
    </source>
</evidence>
<organism evidence="9 10">
    <name type="scientific">Absidia repens</name>
    <dbReference type="NCBI Taxonomy" id="90262"/>
    <lineage>
        <taxon>Eukaryota</taxon>
        <taxon>Fungi</taxon>
        <taxon>Fungi incertae sedis</taxon>
        <taxon>Mucoromycota</taxon>
        <taxon>Mucoromycotina</taxon>
        <taxon>Mucoromycetes</taxon>
        <taxon>Mucorales</taxon>
        <taxon>Cunninghamellaceae</taxon>
        <taxon>Absidia</taxon>
    </lineage>
</organism>
<protein>
    <recommendedName>
        <fullName evidence="7">Sugar phosphate phosphatase</fullName>
        <ecNumber evidence="7">3.1.3.-</ecNumber>
    </recommendedName>
</protein>
<dbReference type="OrthoDB" id="541375at2759"/>
<evidence type="ECO:0000256" key="7">
    <source>
        <dbReference type="RuleBase" id="RU367030"/>
    </source>
</evidence>
<evidence type="ECO:0000256" key="2">
    <source>
        <dbReference type="ARBA" id="ARBA00009519"/>
    </source>
</evidence>
<dbReference type="GO" id="GO:0103026">
    <property type="term" value="F:fructose-1-phosphatase activity"/>
    <property type="evidence" value="ECO:0007669"/>
    <property type="project" value="RHEA"/>
</dbReference>
<keyword evidence="3 7" id="KW-0479">Metal-binding</keyword>
<dbReference type="PANTHER" id="PTHR12260">
    <property type="entry name" value="DAMAGE-CONTROL PHOSPHATASE ARMT1"/>
    <property type="match status" value="1"/>
</dbReference>
<evidence type="ECO:0000256" key="6">
    <source>
        <dbReference type="ARBA" id="ARBA00048809"/>
    </source>
</evidence>
<name>A0A1X2IDA6_9FUNG</name>
<comment type="caution">
    <text evidence="9">The sequence shown here is derived from an EMBL/GenBank/DDBJ whole genome shotgun (WGS) entry which is preliminary data.</text>
</comment>
<evidence type="ECO:0000256" key="1">
    <source>
        <dbReference type="ARBA" id="ARBA00001326"/>
    </source>
</evidence>
<dbReference type="Pfam" id="PF01937">
    <property type="entry name" value="ARMT1-like_dom"/>
    <property type="match status" value="1"/>
</dbReference>
<comment type="catalytic activity">
    <reaction evidence="1 7">
        <text>beta-D-fructose 1-phosphate + H2O = D-fructose + phosphate</text>
        <dbReference type="Rhea" id="RHEA:35603"/>
        <dbReference type="ChEBI" id="CHEBI:15377"/>
        <dbReference type="ChEBI" id="CHEBI:37721"/>
        <dbReference type="ChEBI" id="CHEBI:43474"/>
        <dbReference type="ChEBI" id="CHEBI:138881"/>
    </reaction>
</comment>
<comment type="catalytic activity">
    <reaction evidence="6 7">
        <text>beta-D-fructose 6-phosphate = dihydroxyacetone + D-glyceraldehyde 3-phosphate</text>
        <dbReference type="Rhea" id="RHEA:28002"/>
        <dbReference type="ChEBI" id="CHEBI:16016"/>
        <dbReference type="ChEBI" id="CHEBI:57634"/>
        <dbReference type="ChEBI" id="CHEBI:59776"/>
    </reaction>
</comment>
<sequence>MNANITPNNPPYPAYRATEKGSFAWDSTVRRWPIIIDSSLNDMQQAVDSIQDDNCDKKKEGKSIITALQQLKQEIADDKPLRLLKDLDDDCTTWNTHITSYFENATWFNGSWLFNECYLYRRMREMYSLTIHWRTYDVFNNQKIATFRGSSASVFDLATKLPTMIDPDLSMEKQALIFQELLQVCLWGNATDLSLLTNMTEDDIKRLQAIEKEKLAEQLEFIVVNHTCQVWDKLKHMENARIDFILDNSGFEVFVDFVFADWLIQTKRASKVVFHCKTIPWFVSDVIPKDVPILLDCCLDRGFFPGQPSAEQLDNLETLVTRWQSYLSSGQLELTSHPFWCTGLAYRTLPTEAPELFNELKTSSSLVIFKGDLNYRKLVYCCQWPVTTPFRDALGSDLADGFTSVLSLRTNKAETIVGLSVAKESQLEATVPVNEWKCAGKYAVVAYNDGPSDGTSS</sequence>
<dbReference type="PANTHER" id="PTHR12260:SF4">
    <property type="entry name" value="SUGAR PHOSPHATE PHOSPHATASE"/>
    <property type="match status" value="1"/>
</dbReference>
<keyword evidence="5 7" id="KW-0464">Manganese</keyword>
<dbReference type="EC" id="3.1.3.-" evidence="7"/>
<evidence type="ECO:0000256" key="4">
    <source>
        <dbReference type="ARBA" id="ARBA00022801"/>
    </source>
</evidence>
<dbReference type="InterPro" id="IPR039763">
    <property type="entry name" value="ARMT1"/>
</dbReference>
<feature type="domain" description="Damage-control phosphatase ARMT1-like metal-binding" evidence="8">
    <location>
        <begin position="30"/>
        <end position="426"/>
    </location>
</feature>
<dbReference type="Proteomes" id="UP000193560">
    <property type="component" value="Unassembled WGS sequence"/>
</dbReference>
<comment type="cofactor">
    <cofactor evidence="7">
        <name>Mn(2+)</name>
        <dbReference type="ChEBI" id="CHEBI:29035"/>
    </cofactor>
    <cofactor evidence="7">
        <name>Ni(2+)</name>
        <dbReference type="ChEBI" id="CHEBI:49786"/>
    </cofactor>
</comment>
<proteinExistence type="inferred from homology"/>
<gene>
    <name evidence="9" type="ORF">BCR42DRAFT_452261</name>
</gene>
<comment type="domain">
    <text evidence="7">Subfamily III proteins have a conserved RTxK motif about 40-50 residues from the C-terminus; the threonine may be replaced by serine or cysteine.</text>
</comment>
<dbReference type="GO" id="GO:0097023">
    <property type="term" value="F:fructose 6-phosphate aldolase activity"/>
    <property type="evidence" value="ECO:0007669"/>
    <property type="project" value="RHEA"/>
</dbReference>
<comment type="function">
    <text evidence="7">Metal-dependent phosphatase that shows phosphatase activity against several substrates, including fructose-1-phosphate and fructose-6-phosphate. Its preference for fructose-1-phosphate, a strong glycating agent that causes DNA damage rather than a canonical yeast metabolite, suggests a damage-control function in hexose phosphate metabolism.</text>
</comment>
<dbReference type="STRING" id="90262.A0A1X2IDA6"/>
<dbReference type="GO" id="GO:0005634">
    <property type="term" value="C:nucleus"/>
    <property type="evidence" value="ECO:0007669"/>
    <property type="project" value="TreeGrafter"/>
</dbReference>
<dbReference type="GO" id="GO:0046872">
    <property type="term" value="F:metal ion binding"/>
    <property type="evidence" value="ECO:0007669"/>
    <property type="project" value="UniProtKB-UniRule"/>
</dbReference>